<sequence>MIEALQMKPIVYPYHKVRRTITPSNQGFWEGSIREGDRFTNEQMHSMIVYGLVPGEVETLVVTRPATARELWWPTGTPAPVFEFECPVLGLRKDGKVKVISPSGLAKWVWPDGAITRPRKAPPKKWRRAA</sequence>
<accession>A0A975KC38</accession>
<dbReference type="KEGG" id="spph:KFK14_11585"/>
<evidence type="ECO:0000313" key="1">
    <source>
        <dbReference type="EMBL" id="QUT07968.1"/>
    </source>
</evidence>
<name>A0A975KC38_9SPHN</name>
<organism evidence="1 2">
    <name type="scientific">Sphingobium phenoxybenzoativorans</name>
    <dbReference type="NCBI Taxonomy" id="1592790"/>
    <lineage>
        <taxon>Bacteria</taxon>
        <taxon>Pseudomonadati</taxon>
        <taxon>Pseudomonadota</taxon>
        <taxon>Alphaproteobacteria</taxon>
        <taxon>Sphingomonadales</taxon>
        <taxon>Sphingomonadaceae</taxon>
        <taxon>Sphingobium</taxon>
    </lineage>
</organism>
<dbReference type="RefSeq" id="WP_212610916.1">
    <property type="nucleotide sequence ID" value="NZ_CP073910.1"/>
</dbReference>
<gene>
    <name evidence="1" type="ORF">KFK14_11585</name>
</gene>
<protein>
    <submittedName>
        <fullName evidence="1">Uncharacterized protein</fullName>
    </submittedName>
</protein>
<dbReference type="EMBL" id="CP073910">
    <property type="protein sequence ID" value="QUT07968.1"/>
    <property type="molecule type" value="Genomic_DNA"/>
</dbReference>
<proteinExistence type="predicted"/>
<evidence type="ECO:0000313" key="2">
    <source>
        <dbReference type="Proteomes" id="UP000681425"/>
    </source>
</evidence>
<keyword evidence="2" id="KW-1185">Reference proteome</keyword>
<dbReference type="Proteomes" id="UP000681425">
    <property type="component" value="Chromosome"/>
</dbReference>
<dbReference type="AlphaFoldDB" id="A0A975KC38"/>
<reference evidence="1" key="1">
    <citation type="submission" date="2021-04" db="EMBL/GenBank/DDBJ databases">
        <title>Isolation of p-tert-butylphenol degrading bacteria Sphingobium phenoxybenzoativorans Tas13 from active sludge.</title>
        <authorList>
            <person name="Li Y."/>
        </authorList>
    </citation>
    <scope>NUCLEOTIDE SEQUENCE</scope>
    <source>
        <strain evidence="1">Tas13</strain>
    </source>
</reference>